<comment type="caution">
    <text evidence="2">The sequence shown here is derived from an EMBL/GenBank/DDBJ whole genome shotgun (WGS) entry which is preliminary data.</text>
</comment>
<dbReference type="SUPFAM" id="SSF88723">
    <property type="entry name" value="PIN domain-like"/>
    <property type="match status" value="1"/>
</dbReference>
<sequence length="130" mass="15146">MSQLYFLDTNVIVRLLLEDNKEQLKVVKKYFEEARKGKLQIRLPLFIIIETAHILHSFYSIPKNEICDQLIKVILITYLGVDQREIVIKALRLYKVSNIDLVDCMLFAIAEGQNAEVLSFDKDFKKLAKT</sequence>
<dbReference type="InterPro" id="IPR029060">
    <property type="entry name" value="PIN-like_dom_sf"/>
</dbReference>
<name>A0A1F5G0C6_9BACT</name>
<dbReference type="EMBL" id="MFBA01000030">
    <property type="protein sequence ID" value="OGD85320.1"/>
    <property type="molecule type" value="Genomic_DNA"/>
</dbReference>
<accession>A0A1F5G0C6</accession>
<dbReference type="Pfam" id="PF01850">
    <property type="entry name" value="PIN"/>
    <property type="match status" value="1"/>
</dbReference>
<protein>
    <recommendedName>
        <fullName evidence="1">PIN domain-containing protein</fullName>
    </recommendedName>
</protein>
<organism evidence="2 3">
    <name type="scientific">Candidatus Curtissbacteria bacterium RIFCSPHIGHO2_01_FULL_41_13</name>
    <dbReference type="NCBI Taxonomy" id="1797745"/>
    <lineage>
        <taxon>Bacteria</taxon>
        <taxon>Candidatus Curtissiibacteriota</taxon>
    </lineage>
</organism>
<dbReference type="Gene3D" id="3.40.50.1010">
    <property type="entry name" value="5'-nuclease"/>
    <property type="match status" value="1"/>
</dbReference>
<dbReference type="InterPro" id="IPR002716">
    <property type="entry name" value="PIN_dom"/>
</dbReference>
<proteinExistence type="predicted"/>
<feature type="domain" description="PIN" evidence="1">
    <location>
        <begin position="5"/>
        <end position="129"/>
    </location>
</feature>
<evidence type="ECO:0000313" key="3">
    <source>
        <dbReference type="Proteomes" id="UP000177069"/>
    </source>
</evidence>
<dbReference type="AlphaFoldDB" id="A0A1F5G0C6"/>
<evidence type="ECO:0000259" key="1">
    <source>
        <dbReference type="Pfam" id="PF01850"/>
    </source>
</evidence>
<evidence type="ECO:0000313" key="2">
    <source>
        <dbReference type="EMBL" id="OGD85320.1"/>
    </source>
</evidence>
<gene>
    <name evidence="2" type="ORF">A2696_02505</name>
</gene>
<reference evidence="2 3" key="1">
    <citation type="journal article" date="2016" name="Nat. Commun.">
        <title>Thousands of microbial genomes shed light on interconnected biogeochemical processes in an aquifer system.</title>
        <authorList>
            <person name="Anantharaman K."/>
            <person name="Brown C.T."/>
            <person name="Hug L.A."/>
            <person name="Sharon I."/>
            <person name="Castelle C.J."/>
            <person name="Probst A.J."/>
            <person name="Thomas B.C."/>
            <person name="Singh A."/>
            <person name="Wilkins M.J."/>
            <person name="Karaoz U."/>
            <person name="Brodie E.L."/>
            <person name="Williams K.H."/>
            <person name="Hubbard S.S."/>
            <person name="Banfield J.F."/>
        </authorList>
    </citation>
    <scope>NUCLEOTIDE SEQUENCE [LARGE SCALE GENOMIC DNA]</scope>
</reference>
<dbReference type="Proteomes" id="UP000177069">
    <property type="component" value="Unassembled WGS sequence"/>
</dbReference>